<evidence type="ECO:0000256" key="2">
    <source>
        <dbReference type="ARBA" id="ARBA00012247"/>
    </source>
</evidence>
<name>A0A382A8Y7_9ZZZZ</name>
<dbReference type="Pfam" id="PF03009">
    <property type="entry name" value="GDPD"/>
    <property type="match status" value="1"/>
</dbReference>
<accession>A0A382A8Y7</accession>
<evidence type="ECO:0000256" key="6">
    <source>
        <dbReference type="ARBA" id="ARBA00047512"/>
    </source>
</evidence>
<comment type="similarity">
    <text evidence="1">Belongs to the glycerophosphoryl diester phosphodiesterase family.</text>
</comment>
<dbReference type="AlphaFoldDB" id="A0A382A8Y7"/>
<evidence type="ECO:0000259" key="8">
    <source>
        <dbReference type="PROSITE" id="PS51704"/>
    </source>
</evidence>
<evidence type="ECO:0000256" key="7">
    <source>
        <dbReference type="SAM" id="Phobius"/>
    </source>
</evidence>
<keyword evidence="7" id="KW-0472">Membrane</keyword>
<comment type="catalytic activity">
    <reaction evidence="6">
        <text>a sn-glycero-3-phosphodiester + H2O = an alcohol + sn-glycerol 3-phosphate + H(+)</text>
        <dbReference type="Rhea" id="RHEA:12969"/>
        <dbReference type="ChEBI" id="CHEBI:15377"/>
        <dbReference type="ChEBI" id="CHEBI:15378"/>
        <dbReference type="ChEBI" id="CHEBI:30879"/>
        <dbReference type="ChEBI" id="CHEBI:57597"/>
        <dbReference type="ChEBI" id="CHEBI:83408"/>
        <dbReference type="EC" id="3.1.4.46"/>
    </reaction>
</comment>
<feature type="domain" description="GP-PDE" evidence="8">
    <location>
        <begin position="36"/>
        <end position="316"/>
    </location>
</feature>
<protein>
    <recommendedName>
        <fullName evidence="2">glycerophosphodiester phosphodiesterase</fullName>
        <ecNumber evidence="2">3.1.4.46</ecNumber>
    </recommendedName>
</protein>
<evidence type="ECO:0000256" key="1">
    <source>
        <dbReference type="ARBA" id="ARBA00007277"/>
    </source>
</evidence>
<evidence type="ECO:0000256" key="4">
    <source>
        <dbReference type="ARBA" id="ARBA00022798"/>
    </source>
</evidence>
<feature type="transmembrane region" description="Helical" evidence="7">
    <location>
        <begin position="12"/>
        <end position="33"/>
    </location>
</feature>
<reference evidence="9" key="1">
    <citation type="submission" date="2018-05" db="EMBL/GenBank/DDBJ databases">
        <authorList>
            <person name="Lanie J.A."/>
            <person name="Ng W.-L."/>
            <person name="Kazmierczak K.M."/>
            <person name="Andrzejewski T.M."/>
            <person name="Davidsen T.M."/>
            <person name="Wayne K.J."/>
            <person name="Tettelin H."/>
            <person name="Glass J.I."/>
            <person name="Rusch D."/>
            <person name="Podicherti R."/>
            <person name="Tsui H.-C.T."/>
            <person name="Winkler M.E."/>
        </authorList>
    </citation>
    <scope>NUCLEOTIDE SEQUENCE</scope>
</reference>
<dbReference type="InterPro" id="IPR017946">
    <property type="entry name" value="PLC-like_Pdiesterase_TIM-brl"/>
</dbReference>
<keyword evidence="5" id="KW-0378">Hydrolase</keyword>
<dbReference type="PANTHER" id="PTHR43620:SF7">
    <property type="entry name" value="GLYCEROPHOSPHODIESTER PHOSPHODIESTERASE GDPD5-RELATED"/>
    <property type="match status" value="1"/>
</dbReference>
<dbReference type="SUPFAM" id="SSF51695">
    <property type="entry name" value="PLC-like phosphodiesterases"/>
    <property type="match status" value="1"/>
</dbReference>
<dbReference type="GO" id="GO:0042597">
    <property type="term" value="C:periplasmic space"/>
    <property type="evidence" value="ECO:0007669"/>
    <property type="project" value="TreeGrafter"/>
</dbReference>
<keyword evidence="4" id="KW-0319">Glycerol metabolism</keyword>
<evidence type="ECO:0000256" key="3">
    <source>
        <dbReference type="ARBA" id="ARBA00022729"/>
    </source>
</evidence>
<dbReference type="GO" id="GO:0008889">
    <property type="term" value="F:glycerophosphodiester phosphodiesterase activity"/>
    <property type="evidence" value="ECO:0007669"/>
    <property type="project" value="UniProtKB-EC"/>
</dbReference>
<dbReference type="PANTHER" id="PTHR43620">
    <property type="entry name" value="GLYCEROPHOSPHORYL DIESTER PHOSPHODIESTERASE"/>
    <property type="match status" value="1"/>
</dbReference>
<dbReference type="GO" id="GO:0006629">
    <property type="term" value="P:lipid metabolic process"/>
    <property type="evidence" value="ECO:0007669"/>
    <property type="project" value="InterPro"/>
</dbReference>
<evidence type="ECO:0000256" key="5">
    <source>
        <dbReference type="ARBA" id="ARBA00022801"/>
    </source>
</evidence>
<dbReference type="EC" id="3.1.4.46" evidence="2"/>
<dbReference type="CDD" id="cd08559">
    <property type="entry name" value="GDPD_periplasmic_GlpQ_like"/>
    <property type="match status" value="1"/>
</dbReference>
<dbReference type="Gene3D" id="3.20.20.190">
    <property type="entry name" value="Phosphatidylinositol (PI) phosphodiesterase"/>
    <property type="match status" value="1"/>
</dbReference>
<dbReference type="PROSITE" id="PS51704">
    <property type="entry name" value="GP_PDE"/>
    <property type="match status" value="1"/>
</dbReference>
<keyword evidence="3" id="KW-0732">Signal</keyword>
<dbReference type="EMBL" id="UINC01024424">
    <property type="protein sequence ID" value="SVA98016.1"/>
    <property type="molecule type" value="Genomic_DNA"/>
</dbReference>
<organism evidence="9">
    <name type="scientific">marine metagenome</name>
    <dbReference type="NCBI Taxonomy" id="408172"/>
    <lineage>
        <taxon>unclassified sequences</taxon>
        <taxon>metagenomes</taxon>
        <taxon>ecological metagenomes</taxon>
    </lineage>
</organism>
<keyword evidence="7" id="KW-0812">Transmembrane</keyword>
<dbReference type="GO" id="GO:0006071">
    <property type="term" value="P:glycerol metabolic process"/>
    <property type="evidence" value="ECO:0007669"/>
    <property type="project" value="UniProtKB-KW"/>
</dbReference>
<evidence type="ECO:0000313" key="9">
    <source>
        <dbReference type="EMBL" id="SVA98016.1"/>
    </source>
</evidence>
<dbReference type="InterPro" id="IPR030395">
    <property type="entry name" value="GP_PDE_dom"/>
</dbReference>
<keyword evidence="7" id="KW-1133">Transmembrane helix</keyword>
<sequence>MTRNASFSCYGAQLLSSLVIIFSLTIMGSALQYQDKTLVAHRGASAYAPEHTLAAYQLALTQGADFVEQDLGVTRDGVLVCLHDDSLERTTNVEEIFPDRYTTVSRSGKSYRRWLLRDFTLAEIRTLDAGSWFSEEFAGAKIPTWQEAIHLIRGQAGLFPELKSPSDYEAAGIDMATLVLEVLRSNGLDEPATDPTTPVIIQSFDAASLRTIAAKQPLLPRVFLFGAQDPAAPISDKWLKEIAEFATGIGPAKSIISAQPKLVARAHTVGLSVTPYTFRSSSTQPFPDVEAEMRHFLFNLGVDALFTDNPDKFPRQ</sequence>
<proteinExistence type="inferred from homology"/>
<gene>
    <name evidence="9" type="ORF">METZ01_LOCUS150870</name>
</gene>